<proteinExistence type="predicted"/>
<accession>A0A0K0FNI5</accession>
<organism evidence="1 2">
    <name type="scientific">Strongyloides venezuelensis</name>
    <name type="common">Threadworm</name>
    <dbReference type="NCBI Taxonomy" id="75913"/>
    <lineage>
        <taxon>Eukaryota</taxon>
        <taxon>Metazoa</taxon>
        <taxon>Ecdysozoa</taxon>
        <taxon>Nematoda</taxon>
        <taxon>Chromadorea</taxon>
        <taxon>Rhabditida</taxon>
        <taxon>Tylenchina</taxon>
        <taxon>Panagrolaimomorpha</taxon>
        <taxon>Strongyloidoidea</taxon>
        <taxon>Strongyloididae</taxon>
        <taxon>Strongyloides</taxon>
    </lineage>
</organism>
<keyword evidence="1" id="KW-1185">Reference proteome</keyword>
<sequence length="81" mass="9632">MRFICNNCSFYSDTEHETIIHMNIFCHSVSNLSQSFNKKCSIDGSEVPKSFIKNHWELKKTDENNIKDRLNCFNNVNEKWK</sequence>
<name>A0A0K0FNI5_STRVS</name>
<dbReference type="WBParaSite" id="SVE_1056500.1">
    <property type="protein sequence ID" value="SVE_1056500.1"/>
    <property type="gene ID" value="SVE_1056500"/>
</dbReference>
<evidence type="ECO:0000313" key="1">
    <source>
        <dbReference type="Proteomes" id="UP000035680"/>
    </source>
</evidence>
<dbReference type="AlphaFoldDB" id="A0A0K0FNI5"/>
<dbReference type="Proteomes" id="UP000035680">
    <property type="component" value="Unassembled WGS sequence"/>
</dbReference>
<protein>
    <submittedName>
        <fullName evidence="2">C2H2-type domain-containing protein</fullName>
    </submittedName>
</protein>
<evidence type="ECO:0000313" key="2">
    <source>
        <dbReference type="WBParaSite" id="SVE_1056500.1"/>
    </source>
</evidence>
<reference evidence="1" key="1">
    <citation type="submission" date="2014-07" db="EMBL/GenBank/DDBJ databases">
        <authorList>
            <person name="Martin A.A"/>
            <person name="De Silva N."/>
        </authorList>
    </citation>
    <scope>NUCLEOTIDE SEQUENCE</scope>
</reference>
<reference evidence="2" key="2">
    <citation type="submission" date="2015-08" db="UniProtKB">
        <authorList>
            <consortium name="WormBaseParasite"/>
        </authorList>
    </citation>
    <scope>IDENTIFICATION</scope>
</reference>